<dbReference type="Proteomes" id="UP001163046">
    <property type="component" value="Unassembled WGS sequence"/>
</dbReference>
<comment type="caution">
    <text evidence="2">The sequence shown here is derived from an EMBL/GenBank/DDBJ whole genome shotgun (WGS) entry which is preliminary data.</text>
</comment>
<keyword evidence="3" id="KW-1185">Reference proteome</keyword>
<dbReference type="OrthoDB" id="5962960at2759"/>
<accession>A0A9X0CK17</accession>
<evidence type="ECO:0000256" key="1">
    <source>
        <dbReference type="SAM" id="MobiDB-lite"/>
    </source>
</evidence>
<evidence type="ECO:0000313" key="3">
    <source>
        <dbReference type="Proteomes" id="UP001163046"/>
    </source>
</evidence>
<dbReference type="EMBL" id="MU827316">
    <property type="protein sequence ID" value="KAJ7358677.1"/>
    <property type="molecule type" value="Genomic_DNA"/>
</dbReference>
<reference evidence="2" key="1">
    <citation type="submission" date="2023-01" db="EMBL/GenBank/DDBJ databases">
        <title>Genome assembly of the deep-sea coral Lophelia pertusa.</title>
        <authorList>
            <person name="Herrera S."/>
            <person name="Cordes E."/>
        </authorList>
    </citation>
    <scope>NUCLEOTIDE SEQUENCE</scope>
    <source>
        <strain evidence="2">USNM1676648</strain>
        <tissue evidence="2">Polyp</tissue>
    </source>
</reference>
<name>A0A9X0CK17_9CNID</name>
<feature type="region of interest" description="Disordered" evidence="1">
    <location>
        <begin position="55"/>
        <end position="77"/>
    </location>
</feature>
<organism evidence="2 3">
    <name type="scientific">Desmophyllum pertusum</name>
    <dbReference type="NCBI Taxonomy" id="174260"/>
    <lineage>
        <taxon>Eukaryota</taxon>
        <taxon>Metazoa</taxon>
        <taxon>Cnidaria</taxon>
        <taxon>Anthozoa</taxon>
        <taxon>Hexacorallia</taxon>
        <taxon>Scleractinia</taxon>
        <taxon>Caryophylliina</taxon>
        <taxon>Caryophylliidae</taxon>
        <taxon>Desmophyllum</taxon>
    </lineage>
</organism>
<sequence length="148" mass="17610">MKSQIEKRISGKEYERQVIRPFFSIDNTRISLDREYSQPSTGKTTSLRSRMNKLFTKGGLQRRRQQSGPGDTDMPRNDEIEALRNRIMEVLKQEPYMGEKIPIKWLNFEKVIEALVAEHIYHMNLEQLQRYAREVCFIDDEERIHHLG</sequence>
<dbReference type="InterPro" id="IPR036388">
    <property type="entry name" value="WH-like_DNA-bd_sf"/>
</dbReference>
<proteinExistence type="predicted"/>
<gene>
    <name evidence="2" type="ORF">OS493_022112</name>
</gene>
<protein>
    <submittedName>
        <fullName evidence="2">Uncharacterized protein</fullName>
    </submittedName>
</protein>
<dbReference type="Gene3D" id="1.10.10.10">
    <property type="entry name" value="Winged helix-like DNA-binding domain superfamily/Winged helix DNA-binding domain"/>
    <property type="match status" value="1"/>
</dbReference>
<evidence type="ECO:0000313" key="2">
    <source>
        <dbReference type="EMBL" id="KAJ7358677.1"/>
    </source>
</evidence>
<dbReference type="AlphaFoldDB" id="A0A9X0CK17"/>